<evidence type="ECO:0000313" key="8">
    <source>
        <dbReference type="EMBL" id="EAR10470.1"/>
    </source>
</evidence>
<comment type="subcellular location">
    <subcellularLocation>
        <location evidence="1">Cell membrane</location>
        <topology evidence="1">Multi-pass membrane protein</topology>
    </subcellularLocation>
</comment>
<keyword evidence="4 6" id="KW-1133">Transmembrane helix</keyword>
<evidence type="ECO:0000256" key="5">
    <source>
        <dbReference type="ARBA" id="ARBA00023136"/>
    </source>
</evidence>
<sequence>MGAVIYDGLIMLGLLMIAGALALPVNRLLTGDASDGSHPLFQIYLLLVLSGYYLYFWKRSGQTVGMKAWRLKLVAQSDEPMTIRQLLIRQVTAIPAYLLIVGVFWQYWDKDELNWQDRASGTRLIYLGKKK</sequence>
<evidence type="ECO:0000259" key="7">
    <source>
        <dbReference type="Pfam" id="PF06271"/>
    </source>
</evidence>
<dbReference type="EMBL" id="AAOE01000004">
    <property type="protein sequence ID" value="EAR10470.1"/>
    <property type="molecule type" value="Genomic_DNA"/>
</dbReference>
<name>A4BBY5_9GAMM</name>
<evidence type="ECO:0000256" key="4">
    <source>
        <dbReference type="ARBA" id="ARBA00022989"/>
    </source>
</evidence>
<keyword evidence="9" id="KW-1185">Reference proteome</keyword>
<accession>A4BBY5</accession>
<keyword evidence="2" id="KW-1003">Cell membrane</keyword>
<dbReference type="PANTHER" id="PTHR36115">
    <property type="entry name" value="PROLINE-RICH ANTIGEN HOMOLOG-RELATED"/>
    <property type="match status" value="1"/>
</dbReference>
<evidence type="ECO:0000256" key="1">
    <source>
        <dbReference type="ARBA" id="ARBA00004651"/>
    </source>
</evidence>
<feature type="transmembrane region" description="Helical" evidence="6">
    <location>
        <begin position="38"/>
        <end position="57"/>
    </location>
</feature>
<dbReference type="InterPro" id="IPR010432">
    <property type="entry name" value="RDD"/>
</dbReference>
<evidence type="ECO:0000256" key="3">
    <source>
        <dbReference type="ARBA" id="ARBA00022692"/>
    </source>
</evidence>
<dbReference type="InterPro" id="IPR051791">
    <property type="entry name" value="Pra-immunoreactive"/>
</dbReference>
<feature type="transmembrane region" description="Helical" evidence="6">
    <location>
        <begin position="86"/>
        <end position="108"/>
    </location>
</feature>
<evidence type="ECO:0000313" key="9">
    <source>
        <dbReference type="Proteomes" id="UP000005953"/>
    </source>
</evidence>
<gene>
    <name evidence="8" type="ORF">MED297_01575</name>
</gene>
<dbReference type="STRING" id="314283.MED297_01575"/>
<comment type="caution">
    <text evidence="8">The sequence shown here is derived from an EMBL/GenBank/DDBJ whole genome shotgun (WGS) entry which is preliminary data.</text>
</comment>
<feature type="domain" description="RDD" evidence="7">
    <location>
        <begin position="2"/>
        <end position="121"/>
    </location>
</feature>
<dbReference type="Proteomes" id="UP000005953">
    <property type="component" value="Unassembled WGS sequence"/>
</dbReference>
<evidence type="ECO:0000256" key="6">
    <source>
        <dbReference type="SAM" id="Phobius"/>
    </source>
</evidence>
<dbReference type="Pfam" id="PF06271">
    <property type="entry name" value="RDD"/>
    <property type="match status" value="1"/>
</dbReference>
<dbReference type="HOGENOM" id="CLU_053152_4_1_6"/>
<evidence type="ECO:0000256" key="2">
    <source>
        <dbReference type="ARBA" id="ARBA00022475"/>
    </source>
</evidence>
<dbReference type="AlphaFoldDB" id="A4BBY5"/>
<dbReference type="GO" id="GO:0005886">
    <property type="term" value="C:plasma membrane"/>
    <property type="evidence" value="ECO:0007669"/>
    <property type="project" value="UniProtKB-SubCell"/>
</dbReference>
<reference evidence="8 9" key="1">
    <citation type="submission" date="2006-02" db="EMBL/GenBank/DDBJ databases">
        <authorList>
            <person name="Pinhassi J."/>
            <person name="Pedros-Alio C."/>
            <person name="Ferriera S."/>
            <person name="Johnson J."/>
            <person name="Kravitz S."/>
            <person name="Halpern A."/>
            <person name="Remington K."/>
            <person name="Beeson K."/>
            <person name="Tran B."/>
            <person name="Rogers Y.-H."/>
            <person name="Friedman R."/>
            <person name="Venter J.C."/>
        </authorList>
    </citation>
    <scope>NUCLEOTIDE SEQUENCE [LARGE SCALE GENOMIC DNA]</scope>
    <source>
        <strain evidence="8 9">MED297</strain>
    </source>
</reference>
<dbReference type="PANTHER" id="PTHR36115:SF10">
    <property type="entry name" value="RDD DOMAIN-CONTAINING PROTEIN"/>
    <property type="match status" value="1"/>
</dbReference>
<keyword evidence="3 6" id="KW-0812">Transmembrane</keyword>
<proteinExistence type="predicted"/>
<organism evidence="8 9">
    <name type="scientific">Reinekea blandensis MED297</name>
    <dbReference type="NCBI Taxonomy" id="314283"/>
    <lineage>
        <taxon>Bacteria</taxon>
        <taxon>Pseudomonadati</taxon>
        <taxon>Pseudomonadota</taxon>
        <taxon>Gammaproteobacteria</taxon>
        <taxon>Oceanospirillales</taxon>
        <taxon>Saccharospirillaceae</taxon>
        <taxon>Reinekea</taxon>
    </lineage>
</organism>
<protein>
    <recommendedName>
        <fullName evidence="7">RDD domain-containing protein</fullName>
    </recommendedName>
</protein>
<keyword evidence="5 6" id="KW-0472">Membrane</keyword>